<accession>A0A7Y9E1W6</accession>
<name>A0A7Y9E1W6_9PSEU</name>
<sequence length="121" mass="12317">MQIVSTLRRTVLATAIVSTGLVSTAGLAFAGDNPSGDHHGHGHSHGHHHGDVTVQKGLINSSDFAPNTPINACNNDVPVNVAGGQLPIQDNVLSVPFLSKAGHGNAATSLKSCSNPIDAVN</sequence>
<feature type="chain" id="PRO_5031502792" description="Small secreted domain DUF320" evidence="2">
    <location>
        <begin position="31"/>
        <end position="121"/>
    </location>
</feature>
<reference evidence="3 4" key="1">
    <citation type="submission" date="2020-07" db="EMBL/GenBank/DDBJ databases">
        <title>Sequencing the genomes of 1000 actinobacteria strains.</title>
        <authorList>
            <person name="Klenk H.-P."/>
        </authorList>
    </citation>
    <scope>NUCLEOTIDE SEQUENCE [LARGE SCALE GENOMIC DNA]</scope>
    <source>
        <strain evidence="3 4">DSM 45772</strain>
    </source>
</reference>
<evidence type="ECO:0008006" key="5">
    <source>
        <dbReference type="Google" id="ProtNLM"/>
    </source>
</evidence>
<evidence type="ECO:0000256" key="2">
    <source>
        <dbReference type="SAM" id="SignalP"/>
    </source>
</evidence>
<evidence type="ECO:0000313" key="3">
    <source>
        <dbReference type="EMBL" id="NYD39629.1"/>
    </source>
</evidence>
<organism evidence="3 4">
    <name type="scientific">Actinomycetospora corticicola</name>
    <dbReference type="NCBI Taxonomy" id="663602"/>
    <lineage>
        <taxon>Bacteria</taxon>
        <taxon>Bacillati</taxon>
        <taxon>Actinomycetota</taxon>
        <taxon>Actinomycetes</taxon>
        <taxon>Pseudonocardiales</taxon>
        <taxon>Pseudonocardiaceae</taxon>
        <taxon>Actinomycetospora</taxon>
    </lineage>
</organism>
<keyword evidence="2" id="KW-0732">Signal</keyword>
<keyword evidence="4" id="KW-1185">Reference proteome</keyword>
<dbReference type="RefSeq" id="WP_179796923.1">
    <property type="nucleotide sequence ID" value="NZ_BAABHP010000023.1"/>
</dbReference>
<dbReference type="AlphaFoldDB" id="A0A7Y9E1W6"/>
<gene>
    <name evidence="3" type="ORF">BJ983_005731</name>
</gene>
<comment type="caution">
    <text evidence="3">The sequence shown here is derived from an EMBL/GenBank/DDBJ whole genome shotgun (WGS) entry which is preliminary data.</text>
</comment>
<proteinExistence type="predicted"/>
<dbReference type="EMBL" id="JACCBN010000001">
    <property type="protein sequence ID" value="NYD39629.1"/>
    <property type="molecule type" value="Genomic_DNA"/>
</dbReference>
<evidence type="ECO:0000313" key="4">
    <source>
        <dbReference type="Proteomes" id="UP000535890"/>
    </source>
</evidence>
<feature type="signal peptide" evidence="2">
    <location>
        <begin position="1"/>
        <end position="30"/>
    </location>
</feature>
<protein>
    <recommendedName>
        <fullName evidence="5">Small secreted domain DUF320</fullName>
    </recommendedName>
</protein>
<evidence type="ECO:0000256" key="1">
    <source>
        <dbReference type="SAM" id="MobiDB-lite"/>
    </source>
</evidence>
<dbReference type="Proteomes" id="UP000535890">
    <property type="component" value="Unassembled WGS sequence"/>
</dbReference>
<feature type="region of interest" description="Disordered" evidence="1">
    <location>
        <begin position="32"/>
        <end position="51"/>
    </location>
</feature>